<keyword evidence="14 32" id="KW-0812">Transmembrane</keyword>
<keyword evidence="30 32" id="KW-0449">Lipoprotein</keyword>
<evidence type="ECO:0000256" key="18">
    <source>
        <dbReference type="ARBA" id="ARBA00022844"/>
    </source>
</evidence>
<keyword evidence="16 32" id="KW-0732">Signal</keyword>
<dbReference type="Pfam" id="PF00517">
    <property type="entry name" value="GP41"/>
    <property type="match status" value="1"/>
</dbReference>
<comment type="miscellaneous">
    <text evidence="32">HIV-1 lineages are divided in three main groups, M (for Major), O (for Outlier), and N (for New, or Non-M, Non-O). The vast majority of strains found worldwide belong to the group M. Group O seems to be endemic to and largely confined to Cameroon and neighboring countries in West Central Africa, where these viruses represent a small minority of HIV-1 strains. The group N is represented by a limited number of isolates from Cameroonian persons. The group M is further subdivided in 9 clades or subtypes (A to D, F to H, J and K).</text>
</comment>
<feature type="region of interest" description="V4" evidence="32">
    <location>
        <begin position="396"/>
        <end position="429"/>
    </location>
</feature>
<evidence type="ECO:0000256" key="2">
    <source>
        <dbReference type="ARBA" id="ARBA00004433"/>
    </source>
</evidence>
<evidence type="ECO:0000256" key="6">
    <source>
        <dbReference type="ARBA" id="ARBA00004650"/>
    </source>
</evidence>
<dbReference type="InterPro" id="IPR037527">
    <property type="entry name" value="Gp160"/>
</dbReference>
<protein>
    <recommendedName>
        <fullName evidence="32">Envelope glycoprotein gp160</fullName>
    </recommendedName>
    <alternativeName>
        <fullName evidence="32">Env polyprotein</fullName>
    </alternativeName>
    <component>
        <recommendedName>
            <fullName evidence="32">Surface protein gp120</fullName>
            <shortName evidence="32">SU</shortName>
        </recommendedName>
        <alternativeName>
            <fullName evidence="32">Glycoprotein 120</fullName>
            <shortName evidence="32">gp120</shortName>
        </alternativeName>
    </component>
    <component>
        <recommendedName>
            <fullName evidence="32">Transmembrane protein gp41</fullName>
            <shortName evidence="32">TM</shortName>
        </recommendedName>
        <alternativeName>
            <fullName evidence="32">Glycoprotein 41</fullName>
            <shortName evidence="32">gp41</shortName>
        </alternativeName>
    </component>
</protein>
<comment type="domain">
    <text evidence="32 33">The 17 amino acids long immunosuppressive region is present in many retroviral envelope proteins. Synthetic peptides derived from this relatively conserved sequence inhibit immune function in vitro and in vivo.</text>
</comment>
<feature type="region of interest" description="CD4-binding loop" evidence="32">
    <location>
        <begin position="375"/>
        <end position="385"/>
    </location>
</feature>
<keyword evidence="29 32" id="KW-0899">Viral immunoevasion</keyword>
<feature type="domain" description="Human immunodeficiency virus 1 envelope glycoprotein Gp120" evidence="35">
    <location>
        <begin position="36"/>
        <end position="525"/>
    </location>
</feature>
<dbReference type="GO" id="GO:1903911">
    <property type="term" value="P:positive regulation of receptor clustering"/>
    <property type="evidence" value="ECO:0007669"/>
    <property type="project" value="UniProtKB-UniRule"/>
</dbReference>
<evidence type="ECO:0000256" key="24">
    <source>
        <dbReference type="ARBA" id="ARBA00023054"/>
    </source>
</evidence>
<accession>B9V6S5</accession>
<comment type="domain">
    <text evidence="32">The CD4-binding region is targeted by the antibody b12.</text>
</comment>
<evidence type="ECO:0000313" key="38">
    <source>
        <dbReference type="Proteomes" id="UP000153386"/>
    </source>
</evidence>
<keyword evidence="11 32" id="KW-0945">Host-virus interaction</keyword>
<evidence type="ECO:0000256" key="34">
    <source>
        <dbReference type="SAM" id="MobiDB-lite"/>
    </source>
</evidence>
<keyword evidence="17 32" id="KW-1161">Viral attachment to host cell</keyword>
<feature type="region of interest" description="Fusion peptide" evidence="32">
    <location>
        <begin position="526"/>
        <end position="546"/>
    </location>
</feature>
<evidence type="ECO:0000256" key="13">
    <source>
        <dbReference type="ARBA" id="ARBA00022685"/>
    </source>
</evidence>
<feature type="disulfide bond" evidence="32">
    <location>
        <begin position="396"/>
        <end position="429"/>
    </location>
</feature>
<keyword evidence="8 32" id="KW-1170">Fusion of virus membrane with host endosomal membrane</keyword>
<comment type="domain">
    <text evidence="32">Some of the most genetically diverse regions of the viral genome are present in Env. They are called variable regions 1 through 5 (V1 through V5). Coreceptor usage of gp120 is determined mainly by the primary structure of the third variable region (V3) in the outer domain of gp120. The sequence of V3 determines which coreceptor, CCR5 and/or CXCR4 (corresponding to R5/macrophage, X4/T cell and R5X4/T cell and macrophage tropism), is used to trigger the fusion potential of the Env complex, and hence which cells the virus can infect. Binding to CCR5 involves a region adjacent in addition to V3.</text>
</comment>
<feature type="disulfide bond" evidence="32">
    <location>
        <begin position="231"/>
        <end position="260"/>
    </location>
</feature>
<dbReference type="InterPro" id="IPR000777">
    <property type="entry name" value="HIV1_Gp120"/>
</dbReference>
<feature type="disulfide bond" evidence="32">
    <location>
        <begin position="241"/>
        <end position="252"/>
    </location>
</feature>
<dbReference type="GO" id="GO:0019062">
    <property type="term" value="P:virion attachment to host cell"/>
    <property type="evidence" value="ECO:0007669"/>
    <property type="project" value="UniProtKB-UniRule"/>
</dbReference>
<evidence type="ECO:0000256" key="19">
    <source>
        <dbReference type="ARBA" id="ARBA00022870"/>
    </source>
</evidence>
<keyword evidence="15 32" id="KW-0053">Apoptosis</keyword>
<dbReference type="GO" id="GO:0044175">
    <property type="term" value="C:host cell endosome membrane"/>
    <property type="evidence" value="ECO:0007669"/>
    <property type="project" value="UniProtKB-SubCell"/>
</dbReference>
<comment type="function">
    <text evidence="32">Surface protein gp120: Attaches the virus to the host lymphoid cell by binding to the primary receptor CD4. This interaction induces a structural rearrangement creating a high affinity binding site for a chemokine coreceptor like CXCR4 and/or CCR5. Acts as a ligand for CD209/DC-SIGN and CLEC4M/DC-SIGNR, which are respectively found on dendritic cells (DCs), and on endothelial cells of liver sinusoids and lymph node sinuses. These interactions allow capture of viral particles at mucosal surfaces by these cells and subsequent transmission to permissive cells. HIV subverts the migration properties of dendritic cells to gain access to CD4+ T-cells in lymph nodes. Virus transmission to permissive T-cells occurs either in trans (without DCs infection, through viral capture and transmission), or in cis (following DCs productive infection, through the usual CD4-gp120 interaction), thereby inducing a robust infection. In trans infection, bound virions remain infectious over days and it is proposed that they are not degraded, but protected in non-lysosomal acidic organelles within the DCs close to the cell membrane thus contributing to the viral infectious potential during DCs' migration from the periphery to the lymphoid tissues. On arrival at lymphoid tissues, intact virions recycle back to DCs' cell surface allowing virus transmission to CD4+ T-cells.</text>
</comment>
<feature type="region of interest" description="Immunosuppression" evidence="32">
    <location>
        <begin position="588"/>
        <end position="606"/>
    </location>
</feature>
<comment type="subcellular location">
    <molecule>Surface protein gp120</molecule>
    <subcellularLocation>
        <location evidence="32">Virion membrane</location>
        <topology evidence="32">Peripheral membrane protein</topology>
    </subcellularLocation>
    <subcellularLocation>
        <location evidence="32">Host cell membrane</location>
        <topology evidence="32">Peripheral membrane protein</topology>
    </subcellularLocation>
    <subcellularLocation>
        <location evidence="32">Host endosome membrane</location>
        <topology evidence="32">Single-pass type I membrane protein</topology>
    </subcellularLocation>
    <text evidence="32">The surface protein is not anchored to the viral envelope, but associates with the extravirion surface through its binding to TM. It is probably concentrated at the site of budding and incorporated into the virions possibly by contacts between the cytoplasmic tail of Env and the N-terminus of Gag.</text>
</comment>
<comment type="domain">
    <text evidence="32">The membrane proximal external region (MPER) present in gp41 is a tryptophan-rich region recognized by the antibodies 2F5, Z13, and 4E10. MPER seems to play a role in fusion.</text>
</comment>
<evidence type="ECO:0000259" key="35">
    <source>
        <dbReference type="Pfam" id="PF00516"/>
    </source>
</evidence>
<dbReference type="SUPFAM" id="SSF56502">
    <property type="entry name" value="gp120 core"/>
    <property type="match status" value="2"/>
</dbReference>
<feature type="coiled-coil region" evidence="32">
    <location>
        <begin position="647"/>
        <end position="681"/>
    </location>
</feature>
<dbReference type="GO" id="GO:0019064">
    <property type="term" value="P:fusion of virus membrane with host plasma membrane"/>
    <property type="evidence" value="ECO:0007669"/>
    <property type="project" value="UniProtKB-UniRule"/>
</dbReference>
<evidence type="ECO:0000256" key="27">
    <source>
        <dbReference type="ARBA" id="ARBA00023157"/>
    </source>
</evidence>
<evidence type="ECO:0000256" key="5">
    <source>
        <dbReference type="ARBA" id="ARBA00004578"/>
    </source>
</evidence>
<dbReference type="Gene3D" id="1.20.5.490">
    <property type="entry name" value="Single helix bin"/>
    <property type="match status" value="1"/>
</dbReference>
<feature type="topological domain" description="Cytoplasmic" evidence="32">
    <location>
        <begin position="720"/>
        <end position="870"/>
    </location>
</feature>
<dbReference type="GO" id="GO:0055036">
    <property type="term" value="C:virion membrane"/>
    <property type="evidence" value="ECO:0007669"/>
    <property type="project" value="UniProtKB-SubCell"/>
</dbReference>
<dbReference type="GO" id="GO:0052031">
    <property type="term" value="P:symbiont-mediated perturbation of host defense response"/>
    <property type="evidence" value="ECO:0007669"/>
    <property type="project" value="UniProtKB-UniRule"/>
</dbReference>
<keyword evidence="7 32" id="KW-1168">Fusion of virus membrane with host membrane</keyword>
<evidence type="ECO:0000256" key="8">
    <source>
        <dbReference type="ARBA" id="ARBA00022510"/>
    </source>
</evidence>
<keyword evidence="12 32" id="KW-1162">Viral penetration into host cytoplasm</keyword>
<keyword evidence="26 32" id="KW-0564">Palmitate</keyword>
<evidence type="ECO:0000256" key="16">
    <source>
        <dbReference type="ARBA" id="ARBA00022729"/>
    </source>
</evidence>
<evidence type="ECO:0000256" key="29">
    <source>
        <dbReference type="ARBA" id="ARBA00023280"/>
    </source>
</evidence>
<comment type="similarity">
    <text evidence="32">Belongs to the HIV-1 env protein family.</text>
</comment>
<dbReference type="InterPro" id="IPR036377">
    <property type="entry name" value="Gp120_core_sf"/>
</dbReference>
<dbReference type="Gene3D" id="1.10.287.210">
    <property type="match status" value="1"/>
</dbReference>
<dbReference type="HAMAP" id="MF_04083">
    <property type="entry name" value="HIV_ENV"/>
    <property type="match status" value="1"/>
</dbReference>
<comment type="PTM">
    <text evidence="32">Palmitoylation of the transmembrane protein and of Env polyprotein (prior to its proteolytic cleavage) is essential for their association with host cell membrane lipid rafts. Palmitoylation is therefore required for envelope trafficking to classical lipid rafts, but not for viral replication.</text>
</comment>
<keyword evidence="20 32" id="KW-0261">Viral envelope protein</keyword>
<dbReference type="GO" id="GO:0075512">
    <property type="term" value="P:clathrin-dependent endocytosis of virus by host cell"/>
    <property type="evidence" value="ECO:0007669"/>
    <property type="project" value="UniProtKB-UniRule"/>
</dbReference>
<dbReference type="EMBL" id="FJ469769">
    <property type="protein sequence ID" value="ACM50256.1"/>
    <property type="molecule type" value="Genomic_DNA"/>
</dbReference>
<evidence type="ECO:0000256" key="11">
    <source>
        <dbReference type="ARBA" id="ARBA00022581"/>
    </source>
</evidence>
<feature type="domain" description="Retroviral envelope protein GP41-like" evidence="36">
    <location>
        <begin position="544"/>
        <end position="733"/>
    </location>
</feature>
<evidence type="ECO:0000313" key="37">
    <source>
        <dbReference type="EMBL" id="ACM50256.1"/>
    </source>
</evidence>
<keyword evidence="9 32" id="KW-1032">Host cell membrane</keyword>
<evidence type="ECO:0000256" key="30">
    <source>
        <dbReference type="ARBA" id="ARBA00023288"/>
    </source>
</evidence>
<keyword evidence="31 32" id="KW-1160">Virus entry into host cell</keyword>
<keyword evidence="19 32" id="KW-1043">Host membrane</keyword>
<keyword evidence="13 32" id="KW-0165">Cleavage on pair of basic residues</keyword>
<evidence type="ECO:0000256" key="25">
    <source>
        <dbReference type="ARBA" id="ARBA00023136"/>
    </source>
</evidence>
<comment type="miscellaneous">
    <text evidence="32">Inhibitors targeting HIV-1 viral envelope proteins are used as antiretroviral drugs. Attachment of virions to the cell surface via non-specific interactions and CD4 binding can be blocked by inhibitors that include cyanovirin-N, cyclotriazadisulfonamide analogs, PRO 2000, TNX 355 and PRO 542. In addition, BMS 806 can block CD4-induced conformational changes. Env interactions with the coreceptor molecules can be targeted by CCR5 antagonists including SCH-D, maraviroc (UK 427857) and aplaviroc (GW 873140), and the CXCR4 antagonist AMD 070. Fusion of viral and cellular membranes can be inhibited by peptides such as enfuvirtide and tifuvirtide (T 1249). Resistance to inhibitors associated with mutations in Env are observed. Most of the time, single mutations confer only a modest reduction in drug susceptibility. Combination of several mutations is usually required to develop a high-level drug resistance.</text>
</comment>
<feature type="transmembrane region" description="Helical" evidence="33">
    <location>
        <begin position="20"/>
        <end position="44"/>
    </location>
</feature>
<dbReference type="Pfam" id="PF00516">
    <property type="entry name" value="GP120"/>
    <property type="match status" value="1"/>
</dbReference>
<feature type="region of interest" description="Disordered" evidence="34">
    <location>
        <begin position="734"/>
        <end position="756"/>
    </location>
</feature>
<evidence type="ECO:0000256" key="10">
    <source>
        <dbReference type="ARBA" id="ARBA00022570"/>
    </source>
</evidence>
<evidence type="ECO:0000256" key="17">
    <source>
        <dbReference type="ARBA" id="ARBA00022804"/>
    </source>
</evidence>
<proteinExistence type="inferred from homology"/>
<reference evidence="37 38" key="1">
    <citation type="journal article" date="2009" name="J. Virol.">
        <title>Protective HLA class I alleles that restrict acute-phase CD8+ T-cell responses are associated with viral escape mutations located in highly conserved regions of human immunodeficiency virus type 1.</title>
        <authorList>
            <person name="Wang Y.E."/>
            <person name="Li B."/>
            <person name="Carlson J.M."/>
            <person name="Streeck H."/>
            <person name="Gladden A.D."/>
            <person name="Goodman R."/>
            <person name="Schneidewind A."/>
            <person name="Power K.A."/>
            <person name="Toth I."/>
            <person name="Frahm N."/>
            <person name="Alter G."/>
            <person name="Brander C."/>
            <person name="Carrington M."/>
            <person name="Walker B.D."/>
            <person name="Altfeld M."/>
            <person name="Heckerman D."/>
            <person name="Allen T.M."/>
        </authorList>
    </citation>
    <scope>NUCLEOTIDE SEQUENCE [LARGE SCALE GENOMIC DNA]</scope>
    <source>
        <strain evidence="37">SH8229</strain>
    </source>
</reference>
<feature type="site" description="Cleavage; by host furin" evidence="32">
    <location>
        <begin position="525"/>
        <end position="526"/>
    </location>
</feature>
<evidence type="ECO:0000259" key="36">
    <source>
        <dbReference type="Pfam" id="PF00517"/>
    </source>
</evidence>
<name>B9V6S5_HV1</name>
<feature type="disulfide bond" evidence="32">
    <location>
        <begin position="389"/>
        <end position="456"/>
    </location>
</feature>
<dbReference type="FunFam" id="2.170.40.20:FF:000004">
    <property type="entry name" value="Envelope glycoprotein gp160"/>
    <property type="match status" value="1"/>
</dbReference>
<comment type="PTM">
    <text evidence="32">Specific enzymatic cleavages in vivo yield mature proteins. Envelope glycoproteins are synthesized as a inactive precursor that is heavily N-glycosylated and processed likely by host cell furin in the Golgi to yield the mature SU and TM proteins. The cleavage site between SU and TM requires the minimal sequence [KR]-X-[KR]-R. About 2 of the 9 disulfide bonds of gp41 are reduced by P4HB/PDI, following binding to CD4 receptor.</text>
</comment>
<comment type="function">
    <text evidence="32">Envelope glycoprotein gp160: Oligomerizes in the host endoplasmic reticulum into predominantly trimers. In a second time, gp160 transits in the host Golgi, where glycosylation is completed. The precursor is then proteolytically cleaved in the trans-Golgi and thereby activated by cellular furin or furin-like proteases to produce gp120 and gp41.</text>
</comment>
<feature type="transmembrane region" description="Helical" evidence="33">
    <location>
        <begin position="692"/>
        <end position="719"/>
    </location>
</feature>
<feature type="disulfide bond" evidence="32">
    <location>
        <begin position="612"/>
        <end position="618"/>
    </location>
</feature>
<dbReference type="FunFam" id="1.10.287.210:FF:000001">
    <property type="entry name" value="Envelope glycoprotein gp160"/>
    <property type="match status" value="1"/>
</dbReference>
<comment type="domain">
    <text evidence="32">The YXXL motif is involved in determining the exact site of viral release at the surface of infected mononuclear cells and promotes endocytosis. YXXL and di-leucine endocytosis motifs interact directly or indirectly with the clathrin adapter complexes, opperate independently, and their activities are not additive.</text>
</comment>
<dbReference type="SUPFAM" id="SSF58069">
    <property type="entry name" value="Virus ectodomain"/>
    <property type="match status" value="1"/>
</dbReference>
<keyword evidence="27 32" id="KW-1015">Disulfide bond</keyword>
<evidence type="ECO:0000256" key="20">
    <source>
        <dbReference type="ARBA" id="ARBA00022879"/>
    </source>
</evidence>
<evidence type="ECO:0000256" key="28">
    <source>
        <dbReference type="ARBA" id="ARBA00023180"/>
    </source>
</evidence>
<evidence type="ECO:0000256" key="7">
    <source>
        <dbReference type="ARBA" id="ARBA00022506"/>
    </source>
</evidence>
<feature type="short sequence motif" description="Di-leucine internalization motif" evidence="32">
    <location>
        <begin position="869"/>
        <end position="870"/>
    </location>
</feature>
<feature type="transmembrane region" description="Helical" evidence="33">
    <location>
        <begin position="526"/>
        <end position="551"/>
    </location>
</feature>
<comment type="subcellular location">
    <molecule>Transmembrane protein gp41</molecule>
    <subcellularLocation>
        <location evidence="32">Virion membrane</location>
        <topology evidence="32">Single-pass type I membrane protein</topology>
    </subcellularLocation>
    <subcellularLocation>
        <location evidence="32">Host cell membrane</location>
        <topology evidence="32">Single-pass type I membrane protein</topology>
    </subcellularLocation>
    <subcellularLocation>
        <location evidence="32">Host endosome membrane</location>
        <topology evidence="32">Single-pass type I membrane protein</topology>
    </subcellularLocation>
    <text evidence="32">It is probably concentrated at the site of budding and incorporated into the virions possibly by contacts between the cytoplasmic tail of Env and the N-terminus of Gag.</text>
</comment>
<keyword evidence="23 32" id="KW-1039">Host endosome</keyword>
<evidence type="ECO:0000256" key="14">
    <source>
        <dbReference type="ARBA" id="ARBA00022692"/>
    </source>
</evidence>
<feature type="short sequence motif" description="YXXL motif; contains endocytosis signal" evidence="32">
    <location>
        <begin position="726"/>
        <end position="729"/>
    </location>
</feature>
<gene>
    <name evidence="32 37" type="primary">env</name>
</gene>
<feature type="region of interest" description="MPER; binding to GalCer" evidence="32">
    <location>
        <begin position="676"/>
        <end position="697"/>
    </location>
</feature>
<dbReference type="FunFam" id="2.170.40.20:FF:000003">
    <property type="entry name" value="Envelope glycoprotein gp160"/>
    <property type="match status" value="1"/>
</dbReference>
<evidence type="ECO:0000256" key="33">
    <source>
        <dbReference type="RuleBase" id="RU363095"/>
    </source>
</evidence>
<comment type="PTM">
    <text evidence="32">Highly glycosylated by host. The high number of glycan on the protein is reffered to as 'glycan shield' because it contributes to hide protein sequence from adaptive immune system.</text>
</comment>
<evidence type="ECO:0000256" key="12">
    <source>
        <dbReference type="ARBA" id="ARBA00022595"/>
    </source>
</evidence>
<evidence type="ECO:0000256" key="21">
    <source>
        <dbReference type="ARBA" id="ARBA00022890"/>
    </source>
</evidence>
<dbReference type="GO" id="GO:0005198">
    <property type="term" value="F:structural molecule activity"/>
    <property type="evidence" value="ECO:0007669"/>
    <property type="project" value="UniProtKB-UniRule"/>
</dbReference>
<keyword evidence="24 32" id="KW-0175">Coiled coil</keyword>
<dbReference type="GO" id="GO:0019031">
    <property type="term" value="C:viral envelope"/>
    <property type="evidence" value="ECO:0007669"/>
    <property type="project" value="UniProtKB-KW"/>
</dbReference>
<dbReference type="Proteomes" id="UP000153386">
    <property type="component" value="Genome"/>
</dbReference>
<dbReference type="GO" id="GO:0039654">
    <property type="term" value="P:fusion of virus membrane with host endosome membrane"/>
    <property type="evidence" value="ECO:0007669"/>
    <property type="project" value="UniProtKB-UniRule"/>
</dbReference>
<dbReference type="Gene3D" id="2.170.40.20">
    <property type="entry name" value="Human immunodeficiency virus 1, Gp160, envelope glycoprotein"/>
    <property type="match status" value="2"/>
</dbReference>
<dbReference type="InterPro" id="IPR000328">
    <property type="entry name" value="GP41-like"/>
</dbReference>
<evidence type="ECO:0000256" key="23">
    <source>
        <dbReference type="ARBA" id="ARBA00023046"/>
    </source>
</evidence>
<feature type="chain" id="PRO_5023329902" description="Transmembrane protein gp41" evidence="32">
    <location>
        <begin position="526"/>
        <end position="870"/>
    </location>
</feature>
<feature type="disulfide bond" evidence="32">
    <location>
        <begin position="56"/>
        <end position="76"/>
    </location>
</feature>
<dbReference type="GO" id="GO:0016020">
    <property type="term" value="C:membrane"/>
    <property type="evidence" value="ECO:0007669"/>
    <property type="project" value="UniProtKB-UniRule"/>
</dbReference>
<organism evidence="37 38">
    <name type="scientific">Human immunodeficiency virus type 1</name>
    <name type="common">HIV-1</name>
    <dbReference type="NCBI Taxonomy" id="11676"/>
    <lineage>
        <taxon>Viruses</taxon>
        <taxon>Riboviria</taxon>
        <taxon>Pararnavirae</taxon>
        <taxon>Artverviricota</taxon>
        <taxon>Revtraviricetes</taxon>
        <taxon>Ortervirales</taxon>
        <taxon>Retroviridae</taxon>
        <taxon>Orthoretrovirinae</taxon>
        <taxon>Lentivirus</taxon>
        <taxon>Lentivirus humimdef1</taxon>
    </lineage>
</organism>
<keyword evidence="21 32" id="KW-1164">Virus endocytosis by host</keyword>
<evidence type="ECO:0000256" key="9">
    <source>
        <dbReference type="ARBA" id="ARBA00022511"/>
    </source>
</evidence>
<comment type="subunit">
    <text evidence="32">The mature envelope protein (Env) consists of a homotrimer of non-covalently associated gp120-gp41 heterodimers. The resulting complex protrudes from the virus surface as a spike. There seems to be as few as 10 spikes on the average virion. Surface protein gp120 interacts with host CD4, CCR5 and CXCR4. Gp120 also interacts with the C-type lectins CD209/DC-SIGN and CLEC4M/DC-SIGNR (collectively referred to as DC-SIGN(R)). Gp120 and gp41 interact with GalCer. Gp120 interacts with host ITGA4/ITGB7 complex; on CD4+ T-cells, this interaction results in rapid activation of integrin ITGAL/LFA-1, which facilitates efficient cell-to-cell spreading of HIV-1. Gp120 interacts with cell-associated heparan sulfate; this interaction increases virus infectivity on permissive cells and may be involved in infection of CD4- cells.</text>
</comment>
<comment type="function">
    <text evidence="32">Transmembrane protein gp41: Acts as a class I viral fusion protein. Under the current model, the protein has at least 3 conformational states: pre-fusion native state, pre-hairpin intermediate state, and post-fusion hairpin state. During fusion of viral and target intracellular membranes, the coiled coil regions (heptad repeats) assume a trimer-of-hairpins structure, positioning the fusion peptide in close proximity to the C-terminal region of the ectodomain. The formation of this structure appears to drive apposition and subsequent fusion of viral and target cell membranes. Complete fusion occurs in host cell endosomes and is dynamin-dependent, however some lipid transfer might occur at the plasma membrane. The virus undergoes clathrin-dependent internalization long before endosomal fusion, thus minimizing the surface exposure of conserved viral epitopes during fusion and reducing the efficacy of inhibitors targeting these epitopes. Membranes fusion leads to delivery of the nucleocapsid into the cytoplasm.</text>
</comment>
<keyword evidence="10 32" id="KW-1165">Clathrin-mediated endocytosis of virus by host</keyword>
<evidence type="ECO:0000256" key="4">
    <source>
        <dbReference type="ARBA" id="ARBA00004563"/>
    </source>
</evidence>
<keyword evidence="28 32" id="KW-0325">Glycoprotein</keyword>
<comment type="subcellular location">
    <subcellularLocation>
        <location evidence="3">Host cell membrane</location>
        <topology evidence="3">Peripheral membrane protein</topology>
    </subcellularLocation>
    <subcellularLocation>
        <location evidence="1">Host cell membrane</location>
        <topology evidence="1">Single-pass type I membrane protein</topology>
    </subcellularLocation>
    <subcellularLocation>
        <location evidence="2">Host endosome membrane</location>
        <topology evidence="2">Peripheral membrane protein</topology>
    </subcellularLocation>
    <subcellularLocation>
        <location evidence="5">Host endosome membrane</location>
        <topology evidence="5">Single-pass type I membrane protein</topology>
    </subcellularLocation>
    <subcellularLocation>
        <location evidence="6">Virion membrane</location>
        <topology evidence="6">Peripheral membrane protein</topology>
    </subcellularLocation>
    <subcellularLocation>
        <location evidence="4">Virion membrane</location>
        <topology evidence="4">Single-pass type I membrane protein</topology>
    </subcellularLocation>
</comment>
<feature type="chain" id="PRO_5023329901" description="Envelope glycoprotein gp160" evidence="32">
    <location>
        <begin position="35"/>
        <end position="870"/>
    </location>
</feature>
<evidence type="ECO:0000256" key="1">
    <source>
        <dbReference type="ARBA" id="ARBA00004402"/>
    </source>
</evidence>
<evidence type="ECO:0000256" key="22">
    <source>
        <dbReference type="ARBA" id="ARBA00022989"/>
    </source>
</evidence>
<keyword evidence="25 32" id="KW-0472">Membrane</keyword>
<evidence type="ECO:0000256" key="26">
    <source>
        <dbReference type="ARBA" id="ARBA00023139"/>
    </source>
</evidence>
<keyword evidence="18 32" id="KW-0946">Virion</keyword>
<comment type="caution">
    <text evidence="32 33">Lacks conserved residue(s) required for the propagation of feature annotation.</text>
</comment>
<dbReference type="GO" id="GO:1903908">
    <property type="term" value="P:positive regulation of plasma membrane raft polarization"/>
    <property type="evidence" value="ECO:0007669"/>
    <property type="project" value="UniProtKB-UniRule"/>
</dbReference>
<evidence type="ECO:0000256" key="31">
    <source>
        <dbReference type="ARBA" id="ARBA00023296"/>
    </source>
</evidence>
<dbReference type="GO" id="GO:0019082">
    <property type="term" value="P:viral protein processing"/>
    <property type="evidence" value="ECO:0007669"/>
    <property type="project" value="UniProtKB-UniRule"/>
</dbReference>
<keyword evidence="22 32" id="KW-1133">Transmembrane helix</keyword>
<organismHost>
    <name type="scientific">Homo sapiens</name>
    <name type="common">Human</name>
    <dbReference type="NCBI Taxonomy" id="9606"/>
</organismHost>
<dbReference type="GO" id="GO:0020002">
    <property type="term" value="C:host cell plasma membrane"/>
    <property type="evidence" value="ECO:0007669"/>
    <property type="project" value="UniProtKB-SubCell"/>
</dbReference>
<evidence type="ECO:0000256" key="3">
    <source>
        <dbReference type="ARBA" id="ARBA00004505"/>
    </source>
</evidence>
<evidence type="ECO:0000256" key="32">
    <source>
        <dbReference type="HAMAP-Rule" id="MF_04083"/>
    </source>
</evidence>
<sequence>MIVKETRKNYQHLWKWGTRLMMLLGMLMICNATEQLWVTVYYGVPVWKETTTTLFCASDARAYDTEVHNVWATHACVPTDPTPQEVVLGNVTENFNMWKNGMVEQMQEDVISLWDQSLKPCVKLTPLCVTLNCTEWCNATNSNTTHCKNIPRANLTGTLEGGEIKNCSFKITTNIRDRFQKEYVLFHKLDVVPIQEGNISNTSYRLINCNTSIITQACPKVSFEPIPIHYCAPAGFAILKCNSKTFNGTGPCTNVSTVQCTHGIKPVVSTQLLLNGSLAEEKVVLRSANFTDNAKIIIVQLHKPVQINCTRPNNNTRKGVHIGPGRAFYATGQIVGDIRQAHCNISKVDWNNTLKQIVKELRGQYGNKTMVFNQSSGGDPEIVMHNFNCGGEFFYCNTTQLFNSTWNATDMWNITEGSGNTTTKITLPCRIKQVINLWQEVGKAMYAPPIQGRIRCSSNITGLLLTRDGGKGIETKNDTETFRPGGGDMRDNWRSELYKYKVVKIEPLGVAPTRAKRRVVQRDKRAVGIGAVLLGFLGAAGSTMGAASIALTAQARQLLSGIVQQQNNLLRAIEAQQHLLQLTVWGIKQLQARVLALERYLKDQQLLGIWGCSGKLICTTAVPWNTSWSNKSLNEIWDNMTWMEWEREIDKYTNTIYTLIEESQNQQEKNEQELLELDKWANLWNWFSISNWLWYIKIFIIIVASLVGLRIVFTVFSLVNRVRKGYSPLSFQTRLPARRGPDRPGGIEEEGGERDRDESSRLVDGFLALLWVDLRSLFLFSYHQLRDLILVVTRIVELLGRRGWEALKYLWNLLQYWSQELKNSAVSLFDATAIAVAEGTDRIIAAIQRVFRAFLHIPRRIRQGFERALL</sequence>
<evidence type="ECO:0000256" key="15">
    <source>
        <dbReference type="ARBA" id="ARBA00022703"/>
    </source>
</evidence>
<dbReference type="CDD" id="cd09909">
    <property type="entry name" value="HIV-1-like_HR1-HR2"/>
    <property type="match status" value="1"/>
</dbReference>